<comment type="caution">
    <text evidence="1">The sequence shown here is derived from an EMBL/GenBank/DDBJ whole genome shotgun (WGS) entry which is preliminary data.</text>
</comment>
<dbReference type="STRING" id="74649.A0A2P6S3U0"/>
<dbReference type="AlphaFoldDB" id="A0A2P6S3U0"/>
<dbReference type="OMA" id="LMEMLCA"/>
<evidence type="ECO:0000313" key="1">
    <source>
        <dbReference type="EMBL" id="PRQ53337.1"/>
    </source>
</evidence>
<keyword evidence="2" id="KW-1185">Reference proteome</keyword>
<evidence type="ECO:0000313" key="2">
    <source>
        <dbReference type="Proteomes" id="UP000238479"/>
    </source>
</evidence>
<keyword evidence="1" id="KW-0418">Kinase</keyword>
<dbReference type="InterPro" id="IPR045272">
    <property type="entry name" value="ANXUR1/2-like"/>
</dbReference>
<organism evidence="1 2">
    <name type="scientific">Rosa chinensis</name>
    <name type="common">China rose</name>
    <dbReference type="NCBI Taxonomy" id="74649"/>
    <lineage>
        <taxon>Eukaryota</taxon>
        <taxon>Viridiplantae</taxon>
        <taxon>Streptophyta</taxon>
        <taxon>Embryophyta</taxon>
        <taxon>Tracheophyta</taxon>
        <taxon>Spermatophyta</taxon>
        <taxon>Magnoliopsida</taxon>
        <taxon>eudicotyledons</taxon>
        <taxon>Gunneridae</taxon>
        <taxon>Pentapetalae</taxon>
        <taxon>rosids</taxon>
        <taxon>fabids</taxon>
        <taxon>Rosales</taxon>
        <taxon>Rosaceae</taxon>
        <taxon>Rosoideae</taxon>
        <taxon>Rosoideae incertae sedis</taxon>
        <taxon>Rosa</taxon>
    </lineage>
</organism>
<dbReference type="PANTHER" id="PTHR27003:SF434">
    <property type="entry name" value="RECEPTOR-LIKE PROTEIN KINASE FERONIA"/>
    <property type="match status" value="1"/>
</dbReference>
<accession>A0A2P6S3U0</accession>
<name>A0A2P6S3U0_ROSCH</name>
<dbReference type="InterPro" id="IPR011009">
    <property type="entry name" value="Kinase-like_dom_sf"/>
</dbReference>
<gene>
    <name evidence="1" type="ORF">RchiOBHm_Chr2g0165411</name>
</gene>
<keyword evidence="1" id="KW-0723">Serine/threonine-protein kinase</keyword>
<protein>
    <submittedName>
        <fullName evidence="1">Putative non-specific serine/threonine protein kinase</fullName>
        <ecNumber evidence="1">2.7.11.1</ecNumber>
    </submittedName>
</protein>
<dbReference type="EMBL" id="PDCK01000040">
    <property type="protein sequence ID" value="PRQ53337.1"/>
    <property type="molecule type" value="Genomic_DNA"/>
</dbReference>
<dbReference type="SUPFAM" id="SSF56112">
    <property type="entry name" value="Protein kinase-like (PK-like)"/>
    <property type="match status" value="1"/>
</dbReference>
<proteinExistence type="predicted"/>
<dbReference type="Proteomes" id="UP000238479">
    <property type="component" value="Chromosome 2"/>
</dbReference>
<dbReference type="GO" id="GO:0004674">
    <property type="term" value="F:protein serine/threonine kinase activity"/>
    <property type="evidence" value="ECO:0007669"/>
    <property type="project" value="UniProtKB-KW"/>
</dbReference>
<keyword evidence="1" id="KW-0808">Transferase</keyword>
<reference evidence="1 2" key="1">
    <citation type="journal article" date="2018" name="Nat. Genet.">
        <title>The Rosa genome provides new insights in the design of modern roses.</title>
        <authorList>
            <person name="Bendahmane M."/>
        </authorList>
    </citation>
    <scope>NUCLEOTIDE SEQUENCE [LARGE SCALE GENOMIC DNA]</scope>
    <source>
        <strain evidence="2">cv. Old Blush</strain>
    </source>
</reference>
<dbReference type="Gene3D" id="1.10.510.10">
    <property type="entry name" value="Transferase(Phosphotransferase) domain 1"/>
    <property type="match status" value="1"/>
</dbReference>
<sequence length="82" mass="9392">MGNITMSKTQISTKVKGSFRYFDPDYYRCQQLIEKSDVDSFSVVLCEVLCGRSTVTIVDNDRVGLARWAKRCHRNGKLDQIV</sequence>
<dbReference type="GO" id="GO:0005886">
    <property type="term" value="C:plasma membrane"/>
    <property type="evidence" value="ECO:0007669"/>
    <property type="project" value="TreeGrafter"/>
</dbReference>
<dbReference type="GO" id="GO:0009506">
    <property type="term" value="C:plasmodesma"/>
    <property type="evidence" value="ECO:0007669"/>
    <property type="project" value="TreeGrafter"/>
</dbReference>
<dbReference type="GO" id="GO:0004714">
    <property type="term" value="F:transmembrane receptor protein tyrosine kinase activity"/>
    <property type="evidence" value="ECO:0007669"/>
    <property type="project" value="InterPro"/>
</dbReference>
<dbReference type="PANTHER" id="PTHR27003">
    <property type="entry name" value="OS07G0166700 PROTEIN"/>
    <property type="match status" value="1"/>
</dbReference>
<dbReference type="Gramene" id="PRQ53337">
    <property type="protein sequence ID" value="PRQ53337"/>
    <property type="gene ID" value="RchiOBHm_Chr2g0165411"/>
</dbReference>
<dbReference type="EC" id="2.7.11.1" evidence="1"/>